<dbReference type="OrthoDB" id="9798982at2"/>
<accession>L0GR60</accession>
<gene>
    <name evidence="2" type="ORF">Thimo_0373</name>
</gene>
<feature type="domain" description="Glycoside hydrolase family 19 catalytic" evidence="1">
    <location>
        <begin position="139"/>
        <end position="187"/>
    </location>
</feature>
<dbReference type="STRING" id="765912.Thimo_0373"/>
<dbReference type="Pfam" id="PF00182">
    <property type="entry name" value="Glyco_hydro_19"/>
    <property type="match status" value="1"/>
</dbReference>
<dbReference type="GO" id="GO:0016998">
    <property type="term" value="P:cell wall macromolecule catabolic process"/>
    <property type="evidence" value="ECO:0007669"/>
    <property type="project" value="InterPro"/>
</dbReference>
<evidence type="ECO:0000259" key="1">
    <source>
        <dbReference type="Pfam" id="PF00182"/>
    </source>
</evidence>
<protein>
    <submittedName>
        <fullName evidence="2">Putative chitinase</fullName>
    </submittedName>
</protein>
<dbReference type="Gene3D" id="1.10.530.10">
    <property type="match status" value="1"/>
</dbReference>
<reference evidence="2 3" key="1">
    <citation type="submission" date="2011-09" db="EMBL/GenBank/DDBJ databases">
        <title>Complete sequence of chromosome of Thioflavicoccus mobilis 8321.</title>
        <authorList>
            <consortium name="US DOE Joint Genome Institute"/>
            <person name="Lucas S."/>
            <person name="Han J."/>
            <person name="Lapidus A."/>
            <person name="Cheng J.-F."/>
            <person name="Goodwin L."/>
            <person name="Pitluck S."/>
            <person name="Peters L."/>
            <person name="Ovchinnikova G."/>
            <person name="Lu M."/>
            <person name="Detter J.C."/>
            <person name="Han C."/>
            <person name="Tapia R."/>
            <person name="Land M."/>
            <person name="Hauser L."/>
            <person name="Kyrpides N."/>
            <person name="Ivanova N."/>
            <person name="Pagani I."/>
            <person name="Vogl K."/>
            <person name="Liu Z."/>
            <person name="Imhoff J."/>
            <person name="Thiel V."/>
            <person name="Frigaard N.-U."/>
            <person name="Bryant D."/>
            <person name="Woyke T."/>
        </authorList>
    </citation>
    <scope>NUCLEOTIDE SEQUENCE [LARGE SCALE GENOMIC DNA]</scope>
    <source>
        <strain evidence="2 3">8321</strain>
    </source>
</reference>
<dbReference type="RefSeq" id="WP_015279386.1">
    <property type="nucleotide sequence ID" value="NC_019940.1"/>
</dbReference>
<dbReference type="EMBL" id="CP003051">
    <property type="protein sequence ID" value="AGA89238.1"/>
    <property type="molecule type" value="Genomic_DNA"/>
</dbReference>
<keyword evidence="3" id="KW-1185">Reference proteome</keyword>
<dbReference type="KEGG" id="tmb:Thimo_0373"/>
<dbReference type="GO" id="GO:0006032">
    <property type="term" value="P:chitin catabolic process"/>
    <property type="evidence" value="ECO:0007669"/>
    <property type="project" value="InterPro"/>
</dbReference>
<dbReference type="eggNOG" id="COG3179">
    <property type="taxonomic scope" value="Bacteria"/>
</dbReference>
<dbReference type="GO" id="GO:0004568">
    <property type="term" value="F:chitinase activity"/>
    <property type="evidence" value="ECO:0007669"/>
    <property type="project" value="InterPro"/>
</dbReference>
<dbReference type="HOGENOM" id="CLU_1124174_0_0_6"/>
<evidence type="ECO:0000313" key="3">
    <source>
        <dbReference type="Proteomes" id="UP000010816"/>
    </source>
</evidence>
<dbReference type="SUPFAM" id="SSF53955">
    <property type="entry name" value="Lysozyme-like"/>
    <property type="match status" value="1"/>
</dbReference>
<proteinExistence type="predicted"/>
<dbReference type="AlphaFoldDB" id="L0GR60"/>
<organism evidence="2 3">
    <name type="scientific">Thioflavicoccus mobilis 8321</name>
    <dbReference type="NCBI Taxonomy" id="765912"/>
    <lineage>
        <taxon>Bacteria</taxon>
        <taxon>Pseudomonadati</taxon>
        <taxon>Pseudomonadota</taxon>
        <taxon>Gammaproteobacteria</taxon>
        <taxon>Chromatiales</taxon>
        <taxon>Chromatiaceae</taxon>
        <taxon>Thioflavicoccus</taxon>
    </lineage>
</organism>
<dbReference type="Proteomes" id="UP000010816">
    <property type="component" value="Chromosome"/>
</dbReference>
<evidence type="ECO:0000313" key="2">
    <source>
        <dbReference type="EMBL" id="AGA89238.1"/>
    </source>
</evidence>
<dbReference type="InterPro" id="IPR023346">
    <property type="entry name" value="Lysozyme-like_dom_sf"/>
</dbReference>
<sequence>MFDVSGLTDIPDGKALNELERKELILLQRGLGASCYDAGAVDGLIGRRTRTAYADLIDDLGLADVDVVHLSACSHLDARATLLREILKRPASTSKETKERIREACVFAGLGMPEQIAYALATADHETNHTFKPVREAYWVSNAEAWRKVNLSYWPYYGRGYVQLTHDYNYKLYSGIIGLDLLADPDAGLRHDVSLFVLVQGMKIGGFTRKPLEKYVSPGHVDFFNARRVINGLDKAQQIADLAQTYV</sequence>
<dbReference type="InterPro" id="IPR000726">
    <property type="entry name" value="Glyco_hydro_19_cat"/>
</dbReference>
<name>L0GR60_9GAMM</name>